<dbReference type="OrthoDB" id="9800332at2"/>
<dbReference type="InterPro" id="IPR027417">
    <property type="entry name" value="P-loop_NTPase"/>
</dbReference>
<feature type="binding site" evidence="11">
    <location>
        <position position="55"/>
    </location>
    <ligand>
        <name>substrate</name>
    </ligand>
</feature>
<keyword evidence="5 11" id="KW-0547">Nucleotide-binding</keyword>
<dbReference type="EC" id="2.7.1.71" evidence="11"/>
<feature type="binding site" evidence="11">
    <location>
        <position position="136"/>
    </location>
    <ligand>
        <name>substrate</name>
    </ligand>
</feature>
<keyword evidence="8 11" id="KW-0460">Magnesium</keyword>
<comment type="subunit">
    <text evidence="11">Monomer.</text>
</comment>
<evidence type="ECO:0000256" key="9">
    <source>
        <dbReference type="ARBA" id="ARBA00023141"/>
    </source>
</evidence>
<feature type="binding site" evidence="11">
    <location>
        <position position="31"/>
    </location>
    <ligand>
        <name>substrate</name>
    </ligand>
</feature>
<dbReference type="GO" id="GO:0005829">
    <property type="term" value="C:cytosol"/>
    <property type="evidence" value="ECO:0007669"/>
    <property type="project" value="TreeGrafter"/>
</dbReference>
<protein>
    <recommendedName>
        <fullName evidence="11">Shikimate kinase 1</fullName>
        <shortName evidence="11">SK 1</shortName>
        <ecNumber evidence="11">2.7.1.71</ecNumber>
    </recommendedName>
</protein>
<dbReference type="Proteomes" id="UP000078224">
    <property type="component" value="Unassembled WGS sequence"/>
</dbReference>
<evidence type="ECO:0000256" key="11">
    <source>
        <dbReference type="HAMAP-Rule" id="MF_00109"/>
    </source>
</evidence>
<evidence type="ECO:0000256" key="5">
    <source>
        <dbReference type="ARBA" id="ARBA00022741"/>
    </source>
</evidence>
<evidence type="ECO:0000313" key="12">
    <source>
        <dbReference type="EMBL" id="OAT49828.1"/>
    </source>
</evidence>
<comment type="catalytic activity">
    <reaction evidence="10 11">
        <text>shikimate + ATP = 3-phosphoshikimate + ADP + H(+)</text>
        <dbReference type="Rhea" id="RHEA:13121"/>
        <dbReference type="ChEBI" id="CHEBI:15378"/>
        <dbReference type="ChEBI" id="CHEBI:30616"/>
        <dbReference type="ChEBI" id="CHEBI:36208"/>
        <dbReference type="ChEBI" id="CHEBI:145989"/>
        <dbReference type="ChEBI" id="CHEBI:456216"/>
        <dbReference type="EC" id="2.7.1.71"/>
    </reaction>
</comment>
<evidence type="ECO:0000256" key="3">
    <source>
        <dbReference type="ARBA" id="ARBA00022605"/>
    </source>
</evidence>
<evidence type="ECO:0000256" key="4">
    <source>
        <dbReference type="ARBA" id="ARBA00022679"/>
    </source>
</evidence>
<keyword evidence="2 11" id="KW-0963">Cytoplasm</keyword>
<dbReference type="PROSITE" id="PS01128">
    <property type="entry name" value="SHIKIMATE_KINASE"/>
    <property type="match status" value="1"/>
</dbReference>
<feature type="binding site" evidence="11">
    <location>
        <position position="117"/>
    </location>
    <ligand>
        <name>ATP</name>
        <dbReference type="ChEBI" id="CHEBI:30616"/>
    </ligand>
</feature>
<dbReference type="InterPro" id="IPR031322">
    <property type="entry name" value="Shikimate/glucono_kinase"/>
</dbReference>
<feature type="binding site" evidence="11">
    <location>
        <position position="76"/>
    </location>
    <ligand>
        <name>substrate</name>
    </ligand>
</feature>
<name>A0A1B7JPJ2_9GAMM</name>
<dbReference type="GO" id="GO:0000287">
    <property type="term" value="F:magnesium ion binding"/>
    <property type="evidence" value="ECO:0007669"/>
    <property type="project" value="UniProtKB-UniRule"/>
</dbReference>
<dbReference type="GO" id="GO:0004765">
    <property type="term" value="F:shikimate kinase activity"/>
    <property type="evidence" value="ECO:0007669"/>
    <property type="project" value="UniProtKB-UniRule"/>
</dbReference>
<dbReference type="PRINTS" id="PR01100">
    <property type="entry name" value="SHIKIMTKNASE"/>
</dbReference>
<feature type="binding site" evidence="11">
    <location>
        <begin position="9"/>
        <end position="14"/>
    </location>
    <ligand>
        <name>ATP</name>
        <dbReference type="ChEBI" id="CHEBI:30616"/>
    </ligand>
</feature>
<dbReference type="PANTHER" id="PTHR21087">
    <property type="entry name" value="SHIKIMATE KINASE"/>
    <property type="match status" value="1"/>
</dbReference>
<keyword evidence="6 11" id="KW-0418">Kinase</keyword>
<evidence type="ECO:0000256" key="6">
    <source>
        <dbReference type="ARBA" id="ARBA00022777"/>
    </source>
</evidence>
<comment type="pathway">
    <text evidence="1 11">Metabolic intermediate biosynthesis; chorismate biosynthesis; chorismate from D-erythrose 4-phosphate and phosphoenolpyruvate: step 5/7.</text>
</comment>
<dbReference type="UniPathway" id="UPA00053">
    <property type="reaction ID" value="UER00088"/>
</dbReference>
<feature type="binding site" evidence="11">
    <location>
        <position position="13"/>
    </location>
    <ligand>
        <name>Mg(2+)</name>
        <dbReference type="ChEBI" id="CHEBI:18420"/>
    </ligand>
</feature>
<comment type="caution">
    <text evidence="12">The sequence shown here is derived from an EMBL/GenBank/DDBJ whole genome shotgun (WGS) entry which is preliminary data.</text>
</comment>
<accession>A0A1B7JPJ2</accession>
<dbReference type="InterPro" id="IPR000623">
    <property type="entry name" value="Shikimate_kinase/TSH1"/>
</dbReference>
<keyword evidence="13" id="KW-1185">Reference proteome</keyword>
<dbReference type="Gene3D" id="3.40.50.300">
    <property type="entry name" value="P-loop containing nucleotide triphosphate hydrolases"/>
    <property type="match status" value="1"/>
</dbReference>
<dbReference type="InterPro" id="IPR023000">
    <property type="entry name" value="Shikimate_kinase_CS"/>
</dbReference>
<keyword evidence="7 11" id="KW-0067">ATP-binding</keyword>
<organism evidence="12 13">
    <name type="scientific">Providencia heimbachae ATCC 35613</name>
    <dbReference type="NCBI Taxonomy" id="1354272"/>
    <lineage>
        <taxon>Bacteria</taxon>
        <taxon>Pseudomonadati</taxon>
        <taxon>Pseudomonadota</taxon>
        <taxon>Gammaproteobacteria</taxon>
        <taxon>Enterobacterales</taxon>
        <taxon>Morganellaceae</taxon>
        <taxon>Providencia</taxon>
    </lineage>
</organism>
<keyword evidence="9 11" id="KW-0057">Aromatic amino acid biosynthesis</keyword>
<keyword evidence="3 11" id="KW-0028">Amino-acid biosynthesis</keyword>
<proteinExistence type="inferred from homology"/>
<comment type="function">
    <text evidence="11">Catalyzes the specific phosphorylation of the 3-hydroxyl group of shikimic acid using ATP as a cosubstrate.</text>
</comment>
<dbReference type="GO" id="GO:0008652">
    <property type="term" value="P:amino acid biosynthetic process"/>
    <property type="evidence" value="ECO:0007669"/>
    <property type="project" value="UniProtKB-KW"/>
</dbReference>
<feature type="binding site" evidence="11">
    <location>
        <position position="152"/>
    </location>
    <ligand>
        <name>ATP</name>
        <dbReference type="ChEBI" id="CHEBI:30616"/>
    </ligand>
</feature>
<dbReference type="RefSeq" id="WP_068909587.1">
    <property type="nucleotide sequence ID" value="NZ_LXEW01000040.1"/>
</dbReference>
<dbReference type="CDD" id="cd00464">
    <property type="entry name" value="SK"/>
    <property type="match status" value="1"/>
</dbReference>
<evidence type="ECO:0000256" key="8">
    <source>
        <dbReference type="ARBA" id="ARBA00022842"/>
    </source>
</evidence>
<evidence type="ECO:0000256" key="10">
    <source>
        <dbReference type="ARBA" id="ARBA00048567"/>
    </source>
</evidence>
<sequence length="165" mass="18489">MFYIIGPRGSGKTTIGKQLAEYKGYQFVDTDKLILERAGKSIAEIVEQHGWDYFRQLESDVLQSIKQDNVIVSTGGGIILAEENQRVMRDNGTVVYLNANPNVLVQRLAAEPQADQRPSLTGKSLLAEIEEVMQQREPIYRATAHHVIDATQPVEVIVQQLKDLI</sequence>
<dbReference type="GO" id="GO:0009423">
    <property type="term" value="P:chorismate biosynthetic process"/>
    <property type="evidence" value="ECO:0007669"/>
    <property type="project" value="UniProtKB-UniRule"/>
</dbReference>
<comment type="cofactor">
    <cofactor evidence="11">
        <name>Mg(2+)</name>
        <dbReference type="ChEBI" id="CHEBI:18420"/>
    </cofactor>
    <text evidence="11">Binds 1 Mg(2+) ion per subunit.</text>
</comment>
<dbReference type="PANTHER" id="PTHR21087:SF21">
    <property type="entry name" value="SHIKIMATE KINASE 2"/>
    <property type="match status" value="1"/>
</dbReference>
<keyword evidence="4 11" id="KW-0808">Transferase</keyword>
<dbReference type="NCBIfam" id="NF002988">
    <property type="entry name" value="PRK03731.1"/>
    <property type="match status" value="1"/>
</dbReference>
<dbReference type="AlphaFoldDB" id="A0A1B7JPJ2"/>
<dbReference type="GO" id="GO:0009073">
    <property type="term" value="P:aromatic amino acid family biosynthetic process"/>
    <property type="evidence" value="ECO:0007669"/>
    <property type="project" value="UniProtKB-KW"/>
</dbReference>
<dbReference type="HAMAP" id="MF_00109">
    <property type="entry name" value="Shikimate_kinase"/>
    <property type="match status" value="1"/>
</dbReference>
<comment type="subcellular location">
    <subcellularLocation>
        <location evidence="11">Cytoplasm</location>
    </subcellularLocation>
</comment>
<dbReference type="EMBL" id="LXEW01000040">
    <property type="protein sequence ID" value="OAT49828.1"/>
    <property type="molecule type" value="Genomic_DNA"/>
</dbReference>
<comment type="similarity">
    <text evidence="11">Belongs to the shikimate kinase family.</text>
</comment>
<evidence type="ECO:0000256" key="1">
    <source>
        <dbReference type="ARBA" id="ARBA00004842"/>
    </source>
</evidence>
<reference evidence="12 13" key="1">
    <citation type="submission" date="2016-04" db="EMBL/GenBank/DDBJ databases">
        <title>ATOL: Assembling a taxonomically balanced genome-scale reconstruction of the evolutionary history of the Enterobacteriaceae.</title>
        <authorList>
            <person name="Plunkett G.III."/>
            <person name="Neeno-Eckwall E.C."/>
            <person name="Glasner J.D."/>
            <person name="Perna N.T."/>
        </authorList>
    </citation>
    <scope>NUCLEOTIDE SEQUENCE [LARGE SCALE GENOMIC DNA]</scope>
    <source>
        <strain evidence="12 13">ATCC 35613</strain>
    </source>
</reference>
<evidence type="ECO:0000256" key="2">
    <source>
        <dbReference type="ARBA" id="ARBA00022490"/>
    </source>
</evidence>
<evidence type="ECO:0000313" key="13">
    <source>
        <dbReference type="Proteomes" id="UP000078224"/>
    </source>
</evidence>
<dbReference type="Pfam" id="PF01202">
    <property type="entry name" value="SKI"/>
    <property type="match status" value="1"/>
</dbReference>
<dbReference type="PATRIC" id="fig|1354272.4.peg.3056"/>
<gene>
    <name evidence="11" type="primary">aroK</name>
    <name evidence="12" type="ORF">M998_2994</name>
</gene>
<dbReference type="SUPFAM" id="SSF52540">
    <property type="entry name" value="P-loop containing nucleoside triphosphate hydrolases"/>
    <property type="match status" value="1"/>
</dbReference>
<keyword evidence="11" id="KW-0479">Metal-binding</keyword>
<dbReference type="GO" id="GO:0005524">
    <property type="term" value="F:ATP binding"/>
    <property type="evidence" value="ECO:0007669"/>
    <property type="project" value="UniProtKB-UniRule"/>
</dbReference>
<evidence type="ECO:0000256" key="7">
    <source>
        <dbReference type="ARBA" id="ARBA00022840"/>
    </source>
</evidence>